<sequence>MPFPTSERVRFSRNQIRNVVCQLRFPTILKVEASLPVDFQECIRDMYPQYQERVVKTNTHLPADIENLIPEQMKQLLAGGGRHFDFTSVDGKKTITLNKEFLSLTTTEYGEWNAFIGDLKGALEALIRIYRPALFMRIGLRYQNVILRSEIDQSEADWSELINPYMAGILADGHVAQHVNECMQVAIVRLSDGLGHVRIQQGLVIEQNRNEPAYLIDSDFYTEHPQETGNELDILDQLHRQAGHFFRWAIEPRLHDALVPELRGSSNNR</sequence>
<protein>
    <submittedName>
        <fullName evidence="1">TIGR04255 family protein</fullName>
    </submittedName>
</protein>
<name>A0A6B1D5H3_9CHLR</name>
<gene>
    <name evidence="1" type="ORF">F4X14_07780</name>
</gene>
<comment type="caution">
    <text evidence="1">The sequence shown here is derived from an EMBL/GenBank/DDBJ whole genome shotgun (WGS) entry which is preliminary data.</text>
</comment>
<proteinExistence type="predicted"/>
<dbReference type="NCBIfam" id="TIGR04255">
    <property type="entry name" value="sporadTIGR04255"/>
    <property type="match status" value="1"/>
</dbReference>
<dbReference type="InterPro" id="IPR026349">
    <property type="entry name" value="CHP04255"/>
</dbReference>
<organism evidence="1">
    <name type="scientific">Caldilineaceae bacterium SB0661_bin_32</name>
    <dbReference type="NCBI Taxonomy" id="2605255"/>
    <lineage>
        <taxon>Bacteria</taxon>
        <taxon>Bacillati</taxon>
        <taxon>Chloroflexota</taxon>
        <taxon>Caldilineae</taxon>
        <taxon>Caldilineales</taxon>
        <taxon>Caldilineaceae</taxon>
    </lineage>
</organism>
<evidence type="ECO:0000313" key="1">
    <source>
        <dbReference type="EMBL" id="MYC94856.1"/>
    </source>
</evidence>
<dbReference type="EMBL" id="VXMH01000035">
    <property type="protein sequence ID" value="MYC94856.1"/>
    <property type="molecule type" value="Genomic_DNA"/>
</dbReference>
<reference evidence="1" key="1">
    <citation type="submission" date="2019-09" db="EMBL/GenBank/DDBJ databases">
        <title>Characterisation of the sponge microbiome using genome-centric metagenomics.</title>
        <authorList>
            <person name="Engelberts J.P."/>
            <person name="Robbins S.J."/>
            <person name="De Goeij J.M."/>
            <person name="Aranda M."/>
            <person name="Bell S.C."/>
            <person name="Webster N.S."/>
        </authorList>
    </citation>
    <scope>NUCLEOTIDE SEQUENCE</scope>
    <source>
        <strain evidence="1">SB0661_bin_32</strain>
    </source>
</reference>
<accession>A0A6B1D5H3</accession>
<dbReference type="AlphaFoldDB" id="A0A6B1D5H3"/>